<evidence type="ECO:0000313" key="6">
    <source>
        <dbReference type="Proteomes" id="UP000612456"/>
    </source>
</evidence>
<dbReference type="InterPro" id="IPR014710">
    <property type="entry name" value="RmlC-like_jellyroll"/>
</dbReference>
<keyword evidence="1" id="KW-0805">Transcription regulation</keyword>
<gene>
    <name evidence="5" type="ORF">GCM10010911_53430</name>
</gene>
<keyword evidence="3" id="KW-0804">Transcription</keyword>
<reference evidence="5" key="2">
    <citation type="submission" date="2020-09" db="EMBL/GenBank/DDBJ databases">
        <authorList>
            <person name="Sun Q."/>
            <person name="Zhou Y."/>
        </authorList>
    </citation>
    <scope>NUCLEOTIDE SEQUENCE</scope>
    <source>
        <strain evidence="5">CGMCC 1.15178</strain>
    </source>
</reference>
<dbReference type="InterPro" id="IPR018060">
    <property type="entry name" value="HTH_AraC"/>
</dbReference>
<dbReference type="Pfam" id="PF02311">
    <property type="entry name" value="AraC_binding"/>
    <property type="match status" value="1"/>
</dbReference>
<name>A0A916ZCJ8_9BACL</name>
<evidence type="ECO:0000259" key="4">
    <source>
        <dbReference type="PROSITE" id="PS01124"/>
    </source>
</evidence>
<keyword evidence="2" id="KW-0238">DNA-binding</keyword>
<proteinExistence type="predicted"/>
<dbReference type="Proteomes" id="UP000612456">
    <property type="component" value="Unassembled WGS sequence"/>
</dbReference>
<keyword evidence="6" id="KW-1185">Reference proteome</keyword>
<dbReference type="AlphaFoldDB" id="A0A916ZCJ8"/>
<dbReference type="GO" id="GO:0043565">
    <property type="term" value="F:sequence-specific DNA binding"/>
    <property type="evidence" value="ECO:0007669"/>
    <property type="project" value="InterPro"/>
</dbReference>
<dbReference type="SUPFAM" id="SSF46689">
    <property type="entry name" value="Homeodomain-like"/>
    <property type="match status" value="2"/>
</dbReference>
<dbReference type="PROSITE" id="PS01124">
    <property type="entry name" value="HTH_ARAC_FAMILY_2"/>
    <property type="match status" value="1"/>
</dbReference>
<dbReference type="InterPro" id="IPR037923">
    <property type="entry name" value="HTH-like"/>
</dbReference>
<dbReference type="SUPFAM" id="SSF51215">
    <property type="entry name" value="Regulatory protein AraC"/>
    <property type="match status" value="1"/>
</dbReference>
<dbReference type="InterPro" id="IPR020449">
    <property type="entry name" value="Tscrpt_reg_AraC-type_HTH"/>
</dbReference>
<dbReference type="EMBL" id="BMHP01000004">
    <property type="protein sequence ID" value="GGD88224.1"/>
    <property type="molecule type" value="Genomic_DNA"/>
</dbReference>
<evidence type="ECO:0000256" key="1">
    <source>
        <dbReference type="ARBA" id="ARBA00023015"/>
    </source>
</evidence>
<dbReference type="InterPro" id="IPR003313">
    <property type="entry name" value="AraC-bd"/>
</dbReference>
<accession>A0A916ZCJ8</accession>
<dbReference type="SMART" id="SM00342">
    <property type="entry name" value="HTH_ARAC"/>
    <property type="match status" value="1"/>
</dbReference>
<dbReference type="RefSeq" id="WP_188996823.1">
    <property type="nucleotide sequence ID" value="NZ_BMHP01000004.1"/>
</dbReference>
<sequence>MSVFPEYQDVSHRYERGDIPFYLSVHSISTLHLLHHHDFAELALVVEGHGSEVLNGVSHELKPGTVSFLLPHHLHELRNLPGGQMKIYCCMFDMNMLYDSEIDSELVRLLLGSGESYSSFSDLTEDQTLKLRGIFDDIIAENHTRLPGRSSFVRAKLIEALLLYVRSLRLAAPGHLAATSLHVRKILQYIHSNYAERISLEDISIHLVLSVPYICRLFKEHLGQSFLDYLHKLRVQSACHLLASSRMPITDVVANVGFESYRSFSRVFKQLKGVTPKQFRSSNRLGQ</sequence>
<dbReference type="Pfam" id="PF12833">
    <property type="entry name" value="HTH_18"/>
    <property type="match status" value="1"/>
</dbReference>
<dbReference type="PANTHER" id="PTHR43280">
    <property type="entry name" value="ARAC-FAMILY TRANSCRIPTIONAL REGULATOR"/>
    <property type="match status" value="1"/>
</dbReference>
<reference evidence="5" key="1">
    <citation type="journal article" date="2014" name="Int. J. Syst. Evol. Microbiol.">
        <title>Complete genome sequence of Corynebacterium casei LMG S-19264T (=DSM 44701T), isolated from a smear-ripened cheese.</title>
        <authorList>
            <consortium name="US DOE Joint Genome Institute (JGI-PGF)"/>
            <person name="Walter F."/>
            <person name="Albersmeier A."/>
            <person name="Kalinowski J."/>
            <person name="Ruckert C."/>
        </authorList>
    </citation>
    <scope>NUCLEOTIDE SEQUENCE</scope>
    <source>
        <strain evidence="5">CGMCC 1.15178</strain>
    </source>
</reference>
<dbReference type="PRINTS" id="PR00032">
    <property type="entry name" value="HTHARAC"/>
</dbReference>
<evidence type="ECO:0000256" key="2">
    <source>
        <dbReference type="ARBA" id="ARBA00023125"/>
    </source>
</evidence>
<evidence type="ECO:0000256" key="3">
    <source>
        <dbReference type="ARBA" id="ARBA00023163"/>
    </source>
</evidence>
<dbReference type="Gene3D" id="2.60.120.10">
    <property type="entry name" value="Jelly Rolls"/>
    <property type="match status" value="1"/>
</dbReference>
<comment type="caution">
    <text evidence="5">The sequence shown here is derived from an EMBL/GenBank/DDBJ whole genome shotgun (WGS) entry which is preliminary data.</text>
</comment>
<dbReference type="InterPro" id="IPR009057">
    <property type="entry name" value="Homeodomain-like_sf"/>
</dbReference>
<evidence type="ECO:0000313" key="5">
    <source>
        <dbReference type="EMBL" id="GGD88224.1"/>
    </source>
</evidence>
<feature type="domain" description="HTH araC/xylS-type" evidence="4">
    <location>
        <begin position="184"/>
        <end position="282"/>
    </location>
</feature>
<protein>
    <recommendedName>
        <fullName evidence="4">HTH araC/xylS-type domain-containing protein</fullName>
    </recommendedName>
</protein>
<dbReference type="PANTHER" id="PTHR43280:SF2">
    <property type="entry name" value="HTH-TYPE TRANSCRIPTIONAL REGULATOR EXSA"/>
    <property type="match status" value="1"/>
</dbReference>
<dbReference type="Gene3D" id="1.10.10.60">
    <property type="entry name" value="Homeodomain-like"/>
    <property type="match status" value="2"/>
</dbReference>
<dbReference type="GO" id="GO:0003700">
    <property type="term" value="F:DNA-binding transcription factor activity"/>
    <property type="evidence" value="ECO:0007669"/>
    <property type="project" value="InterPro"/>
</dbReference>
<organism evidence="5 6">
    <name type="scientific">Paenibacillus nasutitermitis</name>
    <dbReference type="NCBI Taxonomy" id="1652958"/>
    <lineage>
        <taxon>Bacteria</taxon>
        <taxon>Bacillati</taxon>
        <taxon>Bacillota</taxon>
        <taxon>Bacilli</taxon>
        <taxon>Bacillales</taxon>
        <taxon>Paenibacillaceae</taxon>
        <taxon>Paenibacillus</taxon>
    </lineage>
</organism>